<dbReference type="OMA" id="WAEPRHA"/>
<evidence type="ECO:0000256" key="12">
    <source>
        <dbReference type="PROSITE-ProRule" id="PRU01379"/>
    </source>
</evidence>
<comment type="caution">
    <text evidence="15">The sequence shown here is derived from an EMBL/GenBank/DDBJ whole genome shotgun (WGS) entry which is preliminary data.</text>
</comment>
<dbReference type="InterPro" id="IPR036990">
    <property type="entry name" value="M14A-like_propep"/>
</dbReference>
<evidence type="ECO:0000313" key="16">
    <source>
        <dbReference type="Proteomes" id="UP000318571"/>
    </source>
</evidence>
<dbReference type="Gene3D" id="3.40.630.10">
    <property type="entry name" value="Zn peptidases"/>
    <property type="match status" value="2"/>
</dbReference>
<keyword evidence="9" id="KW-0482">Metalloprotease</keyword>
<evidence type="ECO:0000256" key="2">
    <source>
        <dbReference type="ARBA" id="ARBA00005988"/>
    </source>
</evidence>
<dbReference type="GO" id="GO:0008270">
    <property type="term" value="F:zinc ion binding"/>
    <property type="evidence" value="ECO:0007669"/>
    <property type="project" value="InterPro"/>
</dbReference>
<evidence type="ECO:0000256" key="5">
    <source>
        <dbReference type="ARBA" id="ARBA00022723"/>
    </source>
</evidence>
<keyword evidence="8" id="KW-0862">Zinc</keyword>
<sequence>MSLSQHIFHFTILGALWGALVLSKSLEVTEKNEDKKEAKFSFMNYKLVDVIPKDQNQLKDLRTLESINVVGVDFWAEPAQVDQTISLSVEPEVYKTLENFLDQRNIQHNTKVTNLQELIDDEMKSILKEDLDDFGYRDPSLSYYDAKSYNCLNQITTHLREIQKQDDSQSMSISSIGTTFEGRPIEMVTLSRSEDSAKTDKPIIWMDCGIHSREWVSPSFCIFTIKELLAEGEAGLLRKFDFFIVPVANPDGYVYSWDVNRMWRKNRRTPAAMMLRSGDDQVSVEIQKIISSWAIVEHDLNKDSGIEGFYQNNESEIKFAQDSISLNQFQPGSIFPGFPQALQANQSAGFPSWNGSRNSWLPSGQSNPKCSGVDPNRNFDIAWAQIGSSNSICHDTFHGPKAFSEAETVAIRDIILNTQTNGREFASFITIHAYFQFWLSPYGFKKIRSSDYLDQSRVMKKAVEALRQVYGTSFQHGPINEVIYQASGSSVDWAYEKAGIKYSYALELRDQGKYGFLLPVDQIEPTNTETYAGLKAMGWEIAKEYS</sequence>
<evidence type="ECO:0000256" key="8">
    <source>
        <dbReference type="ARBA" id="ARBA00022833"/>
    </source>
</evidence>
<evidence type="ECO:0000313" key="15">
    <source>
        <dbReference type="EMBL" id="TRY63772.1"/>
    </source>
</evidence>
<dbReference type="FunFam" id="3.30.70.340:FF:000002">
    <property type="entry name" value="Carboxypeptidase A"/>
    <property type="match status" value="1"/>
</dbReference>
<proteinExistence type="inferred from homology"/>
<dbReference type="SUPFAM" id="SSF54897">
    <property type="entry name" value="Protease propeptides/inhibitors"/>
    <property type="match status" value="1"/>
</dbReference>
<protein>
    <recommendedName>
        <fullName evidence="11">Zinc carboxypeptidase A 1</fullName>
    </recommendedName>
</protein>
<dbReference type="Pfam" id="PF02244">
    <property type="entry name" value="Propep_M14"/>
    <property type="match status" value="1"/>
</dbReference>
<evidence type="ECO:0000256" key="11">
    <source>
        <dbReference type="ARBA" id="ARBA00069039"/>
    </source>
</evidence>
<evidence type="ECO:0000259" key="14">
    <source>
        <dbReference type="PROSITE" id="PS52035"/>
    </source>
</evidence>
<feature type="active site" description="Proton donor/acceptor" evidence="12">
    <location>
        <position position="507"/>
    </location>
</feature>
<evidence type="ECO:0000256" key="3">
    <source>
        <dbReference type="ARBA" id="ARBA00022645"/>
    </source>
</evidence>
<reference evidence="15 16" key="1">
    <citation type="journal article" date="2018" name="Nat. Ecol. Evol.">
        <title>Genomic signatures of mitonuclear coevolution across populations of Tigriopus californicus.</title>
        <authorList>
            <person name="Barreto F.S."/>
            <person name="Watson E.T."/>
            <person name="Lima T.G."/>
            <person name="Willett C.S."/>
            <person name="Edmands S."/>
            <person name="Li W."/>
            <person name="Burton R.S."/>
        </authorList>
    </citation>
    <scope>NUCLEOTIDE SEQUENCE [LARGE SCALE GENOMIC DNA]</scope>
    <source>
        <strain evidence="15 16">San Diego</strain>
    </source>
</reference>
<evidence type="ECO:0000256" key="13">
    <source>
        <dbReference type="SAM" id="SignalP"/>
    </source>
</evidence>
<dbReference type="AlphaFoldDB" id="A0A553NE97"/>
<dbReference type="EMBL" id="VCGU01000458">
    <property type="protein sequence ID" value="TRY63772.1"/>
    <property type="molecule type" value="Genomic_DNA"/>
</dbReference>
<dbReference type="SUPFAM" id="SSF53187">
    <property type="entry name" value="Zn-dependent exopeptidases"/>
    <property type="match status" value="1"/>
</dbReference>
<organism evidence="15 16">
    <name type="scientific">Tigriopus californicus</name>
    <name type="common">Marine copepod</name>
    <dbReference type="NCBI Taxonomy" id="6832"/>
    <lineage>
        <taxon>Eukaryota</taxon>
        <taxon>Metazoa</taxon>
        <taxon>Ecdysozoa</taxon>
        <taxon>Arthropoda</taxon>
        <taxon>Crustacea</taxon>
        <taxon>Multicrustacea</taxon>
        <taxon>Hexanauplia</taxon>
        <taxon>Copepoda</taxon>
        <taxon>Harpacticoida</taxon>
        <taxon>Harpacticidae</taxon>
        <taxon>Tigriopus</taxon>
    </lineage>
</organism>
<evidence type="ECO:0000256" key="6">
    <source>
        <dbReference type="ARBA" id="ARBA00022729"/>
    </source>
</evidence>
<keyword evidence="6 13" id="KW-0732">Signal</keyword>
<name>A0A553NE97_TIGCA</name>
<dbReference type="FunFam" id="3.40.630.10:FF:000084">
    <property type="entry name" value="Carboxypeptidase B2"/>
    <property type="match status" value="2"/>
</dbReference>
<evidence type="ECO:0000256" key="4">
    <source>
        <dbReference type="ARBA" id="ARBA00022670"/>
    </source>
</evidence>
<accession>A0A553NE97</accession>
<dbReference type="GO" id="GO:0005615">
    <property type="term" value="C:extracellular space"/>
    <property type="evidence" value="ECO:0007669"/>
    <property type="project" value="TreeGrafter"/>
</dbReference>
<keyword evidence="5" id="KW-0479">Metal-binding</keyword>
<dbReference type="PANTHER" id="PTHR11705:SF91">
    <property type="entry name" value="FI01817P-RELATED"/>
    <property type="match status" value="1"/>
</dbReference>
<keyword evidence="10" id="KW-1015">Disulfide bond</keyword>
<feature type="chain" id="PRO_5022082748" description="Zinc carboxypeptidase A 1" evidence="13">
    <location>
        <begin position="24"/>
        <end position="546"/>
    </location>
</feature>
<dbReference type="Proteomes" id="UP000318571">
    <property type="component" value="Chromosome 10"/>
</dbReference>
<feature type="signal peptide" evidence="13">
    <location>
        <begin position="1"/>
        <end position="23"/>
    </location>
</feature>
<evidence type="ECO:0000256" key="10">
    <source>
        <dbReference type="ARBA" id="ARBA00023157"/>
    </source>
</evidence>
<evidence type="ECO:0000256" key="9">
    <source>
        <dbReference type="ARBA" id="ARBA00023049"/>
    </source>
</evidence>
<dbReference type="GO" id="GO:0004181">
    <property type="term" value="F:metallocarboxypeptidase activity"/>
    <property type="evidence" value="ECO:0007669"/>
    <property type="project" value="InterPro"/>
</dbReference>
<dbReference type="SMART" id="SM00631">
    <property type="entry name" value="Zn_pept"/>
    <property type="match status" value="1"/>
</dbReference>
<keyword evidence="4" id="KW-0645">Protease</keyword>
<dbReference type="GO" id="GO:0006508">
    <property type="term" value="P:proteolysis"/>
    <property type="evidence" value="ECO:0007669"/>
    <property type="project" value="UniProtKB-KW"/>
</dbReference>
<evidence type="ECO:0000256" key="1">
    <source>
        <dbReference type="ARBA" id="ARBA00001947"/>
    </source>
</evidence>
<dbReference type="PRINTS" id="PR00765">
    <property type="entry name" value="CRBOXYPTASEA"/>
</dbReference>
<comment type="similarity">
    <text evidence="2 12">Belongs to the peptidase M14 family.</text>
</comment>
<dbReference type="Gene3D" id="3.30.70.340">
    <property type="entry name" value="Metallocarboxypeptidase-like"/>
    <property type="match status" value="1"/>
</dbReference>
<dbReference type="CDD" id="cd03860">
    <property type="entry name" value="M14_CP_A-B_like"/>
    <property type="match status" value="1"/>
</dbReference>
<dbReference type="PROSITE" id="PS52035">
    <property type="entry name" value="PEPTIDASE_M14"/>
    <property type="match status" value="1"/>
</dbReference>
<gene>
    <name evidence="15" type="ORF">TCAL_17408</name>
</gene>
<evidence type="ECO:0000256" key="7">
    <source>
        <dbReference type="ARBA" id="ARBA00022801"/>
    </source>
</evidence>
<feature type="domain" description="Peptidase M14" evidence="14">
    <location>
        <begin position="148"/>
        <end position="541"/>
    </location>
</feature>
<dbReference type="PANTHER" id="PTHR11705">
    <property type="entry name" value="PROTEASE FAMILY M14 CARBOXYPEPTIDASE A,B"/>
    <property type="match status" value="1"/>
</dbReference>
<keyword evidence="16" id="KW-1185">Reference proteome</keyword>
<dbReference type="InterPro" id="IPR000834">
    <property type="entry name" value="Peptidase_M14"/>
</dbReference>
<comment type="cofactor">
    <cofactor evidence="1">
        <name>Zn(2+)</name>
        <dbReference type="ChEBI" id="CHEBI:29105"/>
    </cofactor>
</comment>
<dbReference type="InterPro" id="IPR057246">
    <property type="entry name" value="CARBOXYPEPT_ZN_1"/>
</dbReference>
<dbReference type="Pfam" id="PF00246">
    <property type="entry name" value="Peptidase_M14"/>
    <property type="match status" value="2"/>
</dbReference>
<keyword evidence="7" id="KW-0378">Hydrolase</keyword>
<dbReference type="InterPro" id="IPR003146">
    <property type="entry name" value="M14A_act_pep"/>
</dbReference>
<keyword evidence="3" id="KW-0121">Carboxypeptidase</keyword>
<dbReference type="PROSITE" id="PS00132">
    <property type="entry name" value="CARBOXYPEPT_ZN_1"/>
    <property type="match status" value="1"/>
</dbReference>